<keyword evidence="2" id="KW-1185">Reference proteome</keyword>
<evidence type="ECO:0000313" key="1">
    <source>
        <dbReference type="EMBL" id="GAN14645.1"/>
    </source>
</evidence>
<comment type="caution">
    <text evidence="1">The sequence shown here is derived from an EMBL/GenBank/DDBJ whole genome shotgun (WGS) entry which is preliminary data.</text>
</comment>
<organism evidence="1 2">
    <name type="scientific">Sphingomonas paucimobilis NBRC 13935</name>
    <dbReference type="NCBI Taxonomy" id="1219050"/>
    <lineage>
        <taxon>Bacteria</taxon>
        <taxon>Pseudomonadati</taxon>
        <taxon>Pseudomonadota</taxon>
        <taxon>Alphaproteobacteria</taxon>
        <taxon>Sphingomonadales</taxon>
        <taxon>Sphingomonadaceae</taxon>
        <taxon>Sphingomonas</taxon>
    </lineage>
</organism>
<sequence length="1144" mass="124227">MVETDTKPATMLDLLKVRSQHLRSIQIERDYSDPATSSHYVVTPFVAATFERIAQSLQFCSTARAWRLTGDYGSGKSSFMLAFARYAARAAAMLPAELRPTTAAVRLEPVLVVGEREPIARSLVRALRQTVSRLGATPPKPLVRQLSAAEAQSAPDLLALVGAMGDWLREEEIASGLLIVFDELGKNLEFAAASPGDGDLQLLQDLAEAAARSGAAPLVTVAVLHQAVTAYARDLPSLDRREWEKVSGRFEEILFAPPLEQGAALVAAALGLDTAELPGKLSGRATAQMQAAVAAGWYGPGANLASLESIAPALAPFDAFVLPVLARILRRFGQNERSLFSFLSSAEPGGLLAHAGRPLARYRPYRLHDLYDYLVQNLSGALASGTSGVRWNLVEGVVRSPSAQTALERDTLKTVGLINLLDDPGLSLTPKLLVRMLADEAGRAEAMAAVRRLKEDCRILYDRGAGGGLCLWPHTSVDLQAAFEQGLEAVAHQSDVVTALRPVLPSEPLVARRHYIETGTMRHFEVRYAPLASLGDALRAPLSKASDGHLLVALARNQRERDQALELIAGHDAWPKTLVVGVPPAVGDLAPLLRDLDAWTSVASETPALSGDRLAREEVARQIALAEDRLRRALGALIDFKGSGSVAARWFYQGEPLAIRSGRQLTEALSDVCDRAFEKAPVVTNELLNRRQLSSAAARARTVLIEALAQASDKPLLGLDETHMPPEMAAYLSILRAGNVHVLRDGRWQIVRPDPDPLNLAPALDRIGEVLRREEDRRVPFLEVVEELKAPDYGIRDGLIPLLVAIYLAAYWHHTAVYEEGTYLEQVGGPEFMRMLKEPEFFTLQHCAVEGVRTAVFKRLASVVGVPQAGDSPDLLDVVRPLMQFVARLPDHAKRTRNLSVTAASVRTVLMRVQDPSAMLFRDLPRACGLDPFSADEAVDDERLDAFVSAISKSVHDLHAAYPALLDRIAEALARATESTAGIETLQAALTRRAAPLVSTVAEPELKSFALRLADENLTSKAWLESIASFLARKPPERWAEADEREFHHRLKLLARRFIRVEAAHRESLTLEGAPGEAVYRLVITAGDGRELEDLLRGQADDAAVAALEAQLGALIDTHGRAGMLAMARALLARAAENVPSSDT</sequence>
<dbReference type="GeneID" id="78525624"/>
<protein>
    <submittedName>
        <fullName evidence="1">DNA, contig: SP643</fullName>
    </submittedName>
</protein>
<dbReference type="EMBL" id="BBJS01000043">
    <property type="protein sequence ID" value="GAN14645.1"/>
    <property type="molecule type" value="Genomic_DNA"/>
</dbReference>
<gene>
    <name evidence="1" type="ORF">SP6_43_01440</name>
</gene>
<dbReference type="Proteomes" id="UP000032025">
    <property type="component" value="Unassembled WGS sequence"/>
</dbReference>
<reference evidence="1 2" key="1">
    <citation type="submission" date="2014-08" db="EMBL/GenBank/DDBJ databases">
        <title>Whole genome shotgun sequence of Sphingomonas paucimobilis NBRC 13935.</title>
        <authorList>
            <person name="Hosoyama A."/>
            <person name="Hashimoto M."/>
            <person name="Hosoyama Y."/>
            <person name="Noguchi M."/>
            <person name="Uohara A."/>
            <person name="Ohji S."/>
            <person name="Katano-Makiyama Y."/>
            <person name="Ichikawa N."/>
            <person name="Kimura A."/>
            <person name="Yamazoe A."/>
            <person name="Fujita N."/>
        </authorList>
    </citation>
    <scope>NUCLEOTIDE SEQUENCE [LARGE SCALE GENOMIC DNA]</scope>
    <source>
        <strain evidence="1 2">NBRC 13935</strain>
    </source>
</reference>
<evidence type="ECO:0000313" key="2">
    <source>
        <dbReference type="Proteomes" id="UP000032025"/>
    </source>
</evidence>
<accession>A0A0C9M3W9</accession>
<proteinExistence type="predicted"/>
<dbReference type="RefSeq" id="WP_007406707.1">
    <property type="nucleotide sequence ID" value="NZ_BBJS01000043.1"/>
</dbReference>
<name>A0A0C9M3W9_SPHPI</name>
<dbReference type="AlphaFoldDB" id="A0A0C9M3W9"/>